<sequence>MSGPAAPPAVSRKAVYSLACGALAFAAIYLDPFAGLLVALPCIASGVHARTEIAASKGRLTGDTVAVIGLMVGGGAIVTVVLSWALDLFG</sequence>
<dbReference type="RefSeq" id="WP_119704958.1">
    <property type="nucleotide sequence ID" value="NZ_JBHSOI010000002.1"/>
</dbReference>
<evidence type="ECO:0008006" key="4">
    <source>
        <dbReference type="Google" id="ProtNLM"/>
    </source>
</evidence>
<dbReference type="AlphaFoldDB" id="A0A371P340"/>
<proteinExistence type="predicted"/>
<keyword evidence="1" id="KW-1133">Transmembrane helix</keyword>
<accession>A0A371P340</accession>
<evidence type="ECO:0000313" key="3">
    <source>
        <dbReference type="Proteomes" id="UP000265581"/>
    </source>
</evidence>
<gene>
    <name evidence="2" type="ORF">DX116_14570</name>
</gene>
<comment type="caution">
    <text evidence="2">The sequence shown here is derived from an EMBL/GenBank/DDBJ whole genome shotgun (WGS) entry which is preliminary data.</text>
</comment>
<dbReference type="OrthoDB" id="3747933at2"/>
<dbReference type="EMBL" id="QUBR01000002">
    <property type="protein sequence ID" value="REK70364.1"/>
    <property type="molecule type" value="Genomic_DNA"/>
</dbReference>
<feature type="transmembrane region" description="Helical" evidence="1">
    <location>
        <begin position="15"/>
        <end position="44"/>
    </location>
</feature>
<keyword evidence="1" id="KW-0812">Transmembrane</keyword>
<evidence type="ECO:0000256" key="1">
    <source>
        <dbReference type="SAM" id="Phobius"/>
    </source>
</evidence>
<protein>
    <recommendedName>
        <fullName evidence="4">DUF4190 domain-containing protein</fullName>
    </recommendedName>
</protein>
<name>A0A371P340_9ACTN</name>
<keyword evidence="3" id="KW-1185">Reference proteome</keyword>
<evidence type="ECO:0000313" key="2">
    <source>
        <dbReference type="EMBL" id="REK70364.1"/>
    </source>
</evidence>
<dbReference type="Proteomes" id="UP000265581">
    <property type="component" value="Unassembled WGS sequence"/>
</dbReference>
<feature type="transmembrane region" description="Helical" evidence="1">
    <location>
        <begin position="65"/>
        <end position="86"/>
    </location>
</feature>
<organism evidence="2 3">
    <name type="scientific">Aeromicrobium endophyticum</name>
    <dbReference type="NCBI Taxonomy" id="2292704"/>
    <lineage>
        <taxon>Bacteria</taxon>
        <taxon>Bacillati</taxon>
        <taxon>Actinomycetota</taxon>
        <taxon>Actinomycetes</taxon>
        <taxon>Propionibacteriales</taxon>
        <taxon>Nocardioidaceae</taxon>
        <taxon>Aeromicrobium</taxon>
    </lineage>
</organism>
<reference evidence="2 3" key="1">
    <citation type="submission" date="2018-08" db="EMBL/GenBank/DDBJ databases">
        <title>Aeromicrobium sp. M2KJ-4, whole genome shotgun sequence.</title>
        <authorList>
            <person name="Tuo L."/>
        </authorList>
    </citation>
    <scope>NUCLEOTIDE SEQUENCE [LARGE SCALE GENOMIC DNA]</scope>
    <source>
        <strain evidence="2 3">M2KJ-4</strain>
    </source>
</reference>
<keyword evidence="1" id="KW-0472">Membrane</keyword>